<proteinExistence type="predicted"/>
<dbReference type="Proteomes" id="UP001454036">
    <property type="component" value="Unassembled WGS sequence"/>
</dbReference>
<feature type="compositionally biased region" description="Basic residues" evidence="1">
    <location>
        <begin position="10"/>
        <end position="30"/>
    </location>
</feature>
<name>A0AAV3QFY2_LITER</name>
<sequence length="289" mass="32672">MPPRAETHRGTHAARGARGRPRGTRGRARGGRCAGGLVGTSEPSMEQQSSGVHPDFPADPVAGDESHVEENLVHAQMAVQREAEIQSNIFDRFLKRDPPKFFGVGTPIEAIEFIRDLETIFEPMGTEGELRVKFATYRLHESSRDWWGNLRLSLTARGEDPVTWERFVALFRENYCMSTYMAALERDLILTTQGDHSVEEYERRFSVCDWNFLPSLHSQSTPETAILGWPYFHQLIYLSSDILILFLQKNFSSFTLQAYRLDHVQSVHSDVGIHPGMSSGTHANTSSYL</sequence>
<feature type="domain" description="Retrotransposon gag" evidence="2">
    <location>
        <begin position="133"/>
        <end position="206"/>
    </location>
</feature>
<dbReference type="InterPro" id="IPR005162">
    <property type="entry name" value="Retrotrans_gag_dom"/>
</dbReference>
<gene>
    <name evidence="3" type="ORF">LIER_18629</name>
</gene>
<dbReference type="Pfam" id="PF03732">
    <property type="entry name" value="Retrotrans_gag"/>
    <property type="match status" value="1"/>
</dbReference>
<keyword evidence="4" id="KW-1185">Reference proteome</keyword>
<feature type="region of interest" description="Disordered" evidence="1">
    <location>
        <begin position="1"/>
        <end position="66"/>
    </location>
</feature>
<evidence type="ECO:0000313" key="3">
    <source>
        <dbReference type="EMBL" id="GAA0162563.1"/>
    </source>
</evidence>
<dbReference type="AlphaFoldDB" id="A0AAV3QFY2"/>
<evidence type="ECO:0000256" key="1">
    <source>
        <dbReference type="SAM" id="MobiDB-lite"/>
    </source>
</evidence>
<accession>A0AAV3QFY2</accession>
<dbReference type="EMBL" id="BAABME010004495">
    <property type="protein sequence ID" value="GAA0162563.1"/>
    <property type="molecule type" value="Genomic_DNA"/>
</dbReference>
<organism evidence="3 4">
    <name type="scientific">Lithospermum erythrorhizon</name>
    <name type="common">Purple gromwell</name>
    <name type="synonym">Lithospermum officinale var. erythrorhizon</name>
    <dbReference type="NCBI Taxonomy" id="34254"/>
    <lineage>
        <taxon>Eukaryota</taxon>
        <taxon>Viridiplantae</taxon>
        <taxon>Streptophyta</taxon>
        <taxon>Embryophyta</taxon>
        <taxon>Tracheophyta</taxon>
        <taxon>Spermatophyta</taxon>
        <taxon>Magnoliopsida</taxon>
        <taxon>eudicotyledons</taxon>
        <taxon>Gunneridae</taxon>
        <taxon>Pentapetalae</taxon>
        <taxon>asterids</taxon>
        <taxon>lamiids</taxon>
        <taxon>Boraginales</taxon>
        <taxon>Boraginaceae</taxon>
        <taxon>Boraginoideae</taxon>
        <taxon>Lithospermeae</taxon>
        <taxon>Lithospermum</taxon>
    </lineage>
</organism>
<evidence type="ECO:0000259" key="2">
    <source>
        <dbReference type="Pfam" id="PF03732"/>
    </source>
</evidence>
<reference evidence="3 4" key="1">
    <citation type="submission" date="2024-01" db="EMBL/GenBank/DDBJ databases">
        <title>The complete chloroplast genome sequence of Lithospermum erythrorhizon: insights into the phylogenetic relationship among Boraginaceae species and the maternal lineages of purple gromwells.</title>
        <authorList>
            <person name="Okada T."/>
            <person name="Watanabe K."/>
        </authorList>
    </citation>
    <scope>NUCLEOTIDE SEQUENCE [LARGE SCALE GENOMIC DNA]</scope>
</reference>
<evidence type="ECO:0000313" key="4">
    <source>
        <dbReference type="Proteomes" id="UP001454036"/>
    </source>
</evidence>
<feature type="compositionally biased region" description="Polar residues" evidence="1">
    <location>
        <begin position="41"/>
        <end position="51"/>
    </location>
</feature>
<comment type="caution">
    <text evidence="3">The sequence shown here is derived from an EMBL/GenBank/DDBJ whole genome shotgun (WGS) entry which is preliminary data.</text>
</comment>
<protein>
    <recommendedName>
        <fullName evidence="2">Retrotransposon gag domain-containing protein</fullName>
    </recommendedName>
</protein>